<organism evidence="1 2">
    <name type="scientific">Tenggerimyces flavus</name>
    <dbReference type="NCBI Taxonomy" id="1708749"/>
    <lineage>
        <taxon>Bacteria</taxon>
        <taxon>Bacillati</taxon>
        <taxon>Actinomycetota</taxon>
        <taxon>Actinomycetes</taxon>
        <taxon>Propionibacteriales</taxon>
        <taxon>Nocardioidaceae</taxon>
        <taxon>Tenggerimyces</taxon>
    </lineage>
</organism>
<evidence type="ECO:0000313" key="1">
    <source>
        <dbReference type="EMBL" id="MFC3766100.1"/>
    </source>
</evidence>
<reference evidence="2" key="1">
    <citation type="journal article" date="2019" name="Int. J. Syst. Evol. Microbiol.">
        <title>The Global Catalogue of Microorganisms (GCM) 10K type strain sequencing project: providing services to taxonomists for standard genome sequencing and annotation.</title>
        <authorList>
            <consortium name="The Broad Institute Genomics Platform"/>
            <consortium name="The Broad Institute Genome Sequencing Center for Infectious Disease"/>
            <person name="Wu L."/>
            <person name="Ma J."/>
        </authorList>
    </citation>
    <scope>NUCLEOTIDE SEQUENCE [LARGE SCALE GENOMIC DNA]</scope>
    <source>
        <strain evidence="2">CGMCC 4.7241</strain>
    </source>
</reference>
<gene>
    <name evidence="1" type="ORF">ACFOUW_35075</name>
</gene>
<dbReference type="Proteomes" id="UP001595699">
    <property type="component" value="Unassembled WGS sequence"/>
</dbReference>
<sequence>MSVSPFYIEVLPILLTPMRQAGLLISSRATRLCSRARAAVVLASMASPEVSQPLPA</sequence>
<name>A0ABV7YL73_9ACTN</name>
<accession>A0ABV7YL73</accession>
<protein>
    <submittedName>
        <fullName evidence="1">Uncharacterized protein</fullName>
    </submittedName>
</protein>
<comment type="caution">
    <text evidence="1">The sequence shown here is derived from an EMBL/GenBank/DDBJ whole genome shotgun (WGS) entry which is preliminary data.</text>
</comment>
<evidence type="ECO:0000313" key="2">
    <source>
        <dbReference type="Proteomes" id="UP001595699"/>
    </source>
</evidence>
<dbReference type="RefSeq" id="WP_205116732.1">
    <property type="nucleotide sequence ID" value="NZ_JAFBCM010000001.1"/>
</dbReference>
<proteinExistence type="predicted"/>
<keyword evidence="2" id="KW-1185">Reference proteome</keyword>
<dbReference type="EMBL" id="JBHRZH010000048">
    <property type="protein sequence ID" value="MFC3766100.1"/>
    <property type="molecule type" value="Genomic_DNA"/>
</dbReference>